<dbReference type="GO" id="GO:0003700">
    <property type="term" value="F:DNA-binding transcription factor activity"/>
    <property type="evidence" value="ECO:0007669"/>
    <property type="project" value="InterPro"/>
</dbReference>
<organism evidence="3 4">
    <name type="scientific">Ornithinimicrobium ciconiae</name>
    <dbReference type="NCBI Taxonomy" id="2594265"/>
    <lineage>
        <taxon>Bacteria</taxon>
        <taxon>Bacillati</taxon>
        <taxon>Actinomycetota</taxon>
        <taxon>Actinomycetes</taxon>
        <taxon>Micrococcales</taxon>
        <taxon>Ornithinimicrobiaceae</taxon>
        <taxon>Ornithinimicrobium</taxon>
    </lineage>
</organism>
<dbReference type="InterPro" id="IPR009061">
    <property type="entry name" value="DNA-bd_dom_put_sf"/>
</dbReference>
<dbReference type="PROSITE" id="PS50937">
    <property type="entry name" value="HTH_MERR_2"/>
    <property type="match status" value="1"/>
</dbReference>
<evidence type="ECO:0000313" key="3">
    <source>
        <dbReference type="EMBL" id="QDO88724.1"/>
    </source>
</evidence>
<dbReference type="Gene3D" id="1.10.1660.10">
    <property type="match status" value="1"/>
</dbReference>
<keyword evidence="4" id="KW-1185">Reference proteome</keyword>
<sequence>MAGSEGWTHDPDLGVYGISVAAELSGMAASSLRAYETRGLIEPERTAGGTRRYSVNDIARLQAIGGLLDAGVNLAGVERVLQLQAENQQLRDHNLSVTPAGRTARRGR</sequence>
<keyword evidence="1" id="KW-0238">DNA-binding</keyword>
<feature type="domain" description="HTH merR-type" evidence="2">
    <location>
        <begin position="15"/>
        <end position="83"/>
    </location>
</feature>
<dbReference type="EMBL" id="CP041616">
    <property type="protein sequence ID" value="QDO88724.1"/>
    <property type="molecule type" value="Genomic_DNA"/>
</dbReference>
<dbReference type="OrthoDB" id="5345718at2"/>
<dbReference type="PANTHER" id="PTHR30204:SF58">
    <property type="entry name" value="HTH-TYPE TRANSCRIPTIONAL REGULATOR YFMP"/>
    <property type="match status" value="1"/>
</dbReference>
<evidence type="ECO:0000313" key="4">
    <source>
        <dbReference type="Proteomes" id="UP000315395"/>
    </source>
</evidence>
<dbReference type="InterPro" id="IPR047057">
    <property type="entry name" value="MerR_fam"/>
</dbReference>
<dbReference type="KEGG" id="orz:FNH13_10635"/>
<dbReference type="Pfam" id="PF13411">
    <property type="entry name" value="MerR_1"/>
    <property type="match status" value="1"/>
</dbReference>
<protein>
    <submittedName>
        <fullName evidence="3">MerR family transcriptional regulator</fullName>
    </submittedName>
</protein>
<dbReference type="RefSeq" id="WP_143783401.1">
    <property type="nucleotide sequence ID" value="NZ_CP041616.1"/>
</dbReference>
<gene>
    <name evidence="3" type="ORF">FNH13_10635</name>
</gene>
<dbReference type="Proteomes" id="UP000315395">
    <property type="component" value="Chromosome"/>
</dbReference>
<proteinExistence type="predicted"/>
<dbReference type="SUPFAM" id="SSF46955">
    <property type="entry name" value="Putative DNA-binding domain"/>
    <property type="match status" value="1"/>
</dbReference>
<evidence type="ECO:0000256" key="1">
    <source>
        <dbReference type="ARBA" id="ARBA00023125"/>
    </source>
</evidence>
<dbReference type="AlphaFoldDB" id="A0A516GB12"/>
<name>A0A516GB12_9MICO</name>
<accession>A0A516GB12</accession>
<dbReference type="SMART" id="SM00422">
    <property type="entry name" value="HTH_MERR"/>
    <property type="match status" value="1"/>
</dbReference>
<dbReference type="GO" id="GO:0003677">
    <property type="term" value="F:DNA binding"/>
    <property type="evidence" value="ECO:0007669"/>
    <property type="project" value="UniProtKB-KW"/>
</dbReference>
<dbReference type="PANTHER" id="PTHR30204">
    <property type="entry name" value="REDOX-CYCLING DRUG-SENSING TRANSCRIPTIONAL ACTIVATOR SOXR"/>
    <property type="match status" value="1"/>
</dbReference>
<dbReference type="InterPro" id="IPR000551">
    <property type="entry name" value="MerR-type_HTH_dom"/>
</dbReference>
<reference evidence="3 4" key="1">
    <citation type="submission" date="2019-07" db="EMBL/GenBank/DDBJ databases">
        <title>complete genome sequencing of Ornithinimicrobium sp. H23M54.</title>
        <authorList>
            <person name="Bae J.-W."/>
            <person name="Lee S.-Y."/>
        </authorList>
    </citation>
    <scope>NUCLEOTIDE SEQUENCE [LARGE SCALE GENOMIC DNA]</scope>
    <source>
        <strain evidence="3 4">H23M54</strain>
    </source>
</reference>
<evidence type="ECO:0000259" key="2">
    <source>
        <dbReference type="PROSITE" id="PS50937"/>
    </source>
</evidence>